<organism evidence="2 3">
    <name type="scientific">Demequina activiva</name>
    <dbReference type="NCBI Taxonomy" id="1582364"/>
    <lineage>
        <taxon>Bacteria</taxon>
        <taxon>Bacillati</taxon>
        <taxon>Actinomycetota</taxon>
        <taxon>Actinomycetes</taxon>
        <taxon>Micrococcales</taxon>
        <taxon>Demequinaceae</taxon>
        <taxon>Demequina</taxon>
    </lineage>
</organism>
<dbReference type="Proteomes" id="UP000652354">
    <property type="component" value="Unassembled WGS sequence"/>
</dbReference>
<comment type="caution">
    <text evidence="2">The sequence shown here is derived from an EMBL/GenBank/DDBJ whole genome shotgun (WGS) entry which is preliminary data.</text>
</comment>
<dbReference type="AlphaFoldDB" id="A0A919Q3C1"/>
<evidence type="ECO:0000313" key="3">
    <source>
        <dbReference type="Proteomes" id="UP000652354"/>
    </source>
</evidence>
<evidence type="ECO:0000256" key="1">
    <source>
        <dbReference type="SAM" id="Phobius"/>
    </source>
</evidence>
<proteinExistence type="predicted"/>
<keyword evidence="1" id="KW-1133">Transmembrane helix</keyword>
<reference evidence="2" key="1">
    <citation type="submission" date="2021-01" db="EMBL/GenBank/DDBJ databases">
        <title>Whole genome shotgun sequence of Demequina activiva NBRC 110675.</title>
        <authorList>
            <person name="Komaki H."/>
            <person name="Tamura T."/>
        </authorList>
    </citation>
    <scope>NUCLEOTIDE SEQUENCE</scope>
    <source>
        <strain evidence="2">NBRC 110675</strain>
    </source>
</reference>
<protein>
    <recommendedName>
        <fullName evidence="4">Integral membrane protein</fullName>
    </recommendedName>
</protein>
<dbReference type="EMBL" id="BONR01000006">
    <property type="protein sequence ID" value="GIG55507.1"/>
    <property type="molecule type" value="Genomic_DNA"/>
</dbReference>
<keyword evidence="1" id="KW-0812">Transmembrane</keyword>
<gene>
    <name evidence="2" type="ORF">Dac01nite_22590</name>
</gene>
<keyword evidence="1" id="KW-0472">Membrane</keyword>
<sequence length="133" mass="13808">MNPIGRILLIVAYAVLGLAATGRSVVQISTRLSEAPLPYLLSGASAILYVLIAIALWRGWRRVAIVGTTVELVGVIVVGALGYLAPDLWPDETVWTGFGSAYGWVPLALPVIALVVLVRGSRASAVVDASGGA</sequence>
<feature type="transmembrane region" description="Helical" evidence="1">
    <location>
        <begin position="38"/>
        <end position="57"/>
    </location>
</feature>
<feature type="transmembrane region" description="Helical" evidence="1">
    <location>
        <begin position="97"/>
        <end position="118"/>
    </location>
</feature>
<evidence type="ECO:0000313" key="2">
    <source>
        <dbReference type="EMBL" id="GIG55507.1"/>
    </source>
</evidence>
<evidence type="ECO:0008006" key="4">
    <source>
        <dbReference type="Google" id="ProtNLM"/>
    </source>
</evidence>
<dbReference type="RefSeq" id="WP_203657082.1">
    <property type="nucleotide sequence ID" value="NZ_BONR01000006.1"/>
</dbReference>
<accession>A0A919Q3C1</accession>
<feature type="transmembrane region" description="Helical" evidence="1">
    <location>
        <begin position="64"/>
        <end position="85"/>
    </location>
</feature>
<keyword evidence="3" id="KW-1185">Reference proteome</keyword>
<name>A0A919Q3C1_9MICO</name>